<keyword evidence="1" id="KW-0472">Membrane</keyword>
<dbReference type="Gene3D" id="2.60.40.10">
    <property type="entry name" value="Immunoglobulins"/>
    <property type="match status" value="1"/>
</dbReference>
<dbReference type="Gene3D" id="2.130.10.10">
    <property type="entry name" value="YVTN repeat-like/Quinoprotein amine dehydrogenase"/>
    <property type="match status" value="1"/>
</dbReference>
<keyword evidence="4" id="KW-1185">Reference proteome</keyword>
<protein>
    <submittedName>
        <fullName evidence="3">Triple tyrosine motif-containing protein</fullName>
    </submittedName>
</protein>
<gene>
    <name evidence="3" type="ORF">RF683_03175</name>
</gene>
<accession>A0ABY9RBD7</accession>
<feature type="transmembrane region" description="Helical" evidence="1">
    <location>
        <begin position="731"/>
        <end position="753"/>
    </location>
</feature>
<reference evidence="3" key="1">
    <citation type="submission" date="2023-09" db="EMBL/GenBank/DDBJ databases">
        <title>Flavobacterium sp. 20NA77.7 isolated from freshwater.</title>
        <authorList>
            <person name="Le V."/>
            <person name="Ko S.-R."/>
            <person name="Ahn C.-Y."/>
            <person name="Oh H.-M."/>
        </authorList>
    </citation>
    <scope>NUCLEOTIDE SEQUENCE</scope>
    <source>
        <strain evidence="3">20NA77.7</strain>
    </source>
</reference>
<dbReference type="Pfam" id="PF07495">
    <property type="entry name" value="Y_Y_Y"/>
    <property type="match status" value="1"/>
</dbReference>
<evidence type="ECO:0000259" key="2">
    <source>
        <dbReference type="SMART" id="SM00421"/>
    </source>
</evidence>
<dbReference type="InterPro" id="IPR036388">
    <property type="entry name" value="WH-like_DNA-bd_sf"/>
</dbReference>
<keyword evidence="1" id="KW-0812">Transmembrane</keyword>
<dbReference type="InterPro" id="IPR011123">
    <property type="entry name" value="Y_Y_Y"/>
</dbReference>
<dbReference type="InterPro" id="IPR016032">
    <property type="entry name" value="Sig_transdc_resp-reg_C-effctor"/>
</dbReference>
<dbReference type="InterPro" id="IPR015943">
    <property type="entry name" value="WD40/YVTN_repeat-like_dom_sf"/>
</dbReference>
<name>A0ABY9RBD7_9FLAO</name>
<proteinExistence type="predicted"/>
<organism evidence="3 4">
    <name type="scientific">Flavobacterium nakdongensis</name>
    <dbReference type="NCBI Taxonomy" id="3073563"/>
    <lineage>
        <taxon>Bacteria</taxon>
        <taxon>Pseudomonadati</taxon>
        <taxon>Bacteroidota</taxon>
        <taxon>Flavobacteriia</taxon>
        <taxon>Flavobacteriales</taxon>
        <taxon>Flavobacteriaceae</taxon>
        <taxon>Flavobacterium</taxon>
    </lineage>
</organism>
<dbReference type="SMART" id="SM00421">
    <property type="entry name" value="HTH_LUXR"/>
    <property type="match status" value="1"/>
</dbReference>
<dbReference type="InterPro" id="IPR000792">
    <property type="entry name" value="Tscrpt_reg_LuxR_C"/>
</dbReference>
<evidence type="ECO:0000313" key="4">
    <source>
        <dbReference type="Proteomes" id="UP001180481"/>
    </source>
</evidence>
<dbReference type="Gene3D" id="1.10.10.10">
    <property type="entry name" value="Winged helix-like DNA-binding domain superfamily/Winged helix DNA-binding domain"/>
    <property type="match status" value="1"/>
</dbReference>
<sequence>MYYFKIIVTFLIVLINTTNSLAQQLPPIVKYSKEVYNAGIQNWMISQDNQRFMYFANNEGLLEFNGSKWTLNPSPNETIIRSVKCINNKIYTGAFMEFGYWQRATNGELYYTSLSNSIKSKIKDDEQFWGIFPFDNWILFQSLEKIYAYNTKSKTFTIIEPNSTIIKAFKTSNGIYFQTKNGLYEIDQGKSKLFLSNQIINQNKLINIYETPNGLILVTQKLGVYQYKNGQLTKFVTDIDTQIQQSNIYSSQLLSDESIALGSISNGIFIISKEGKKIYHITQNSGLSNNTALSLFEDLDKNLWIGLDNGINCINLKSPINSYLDNTGVLGAIYAAVTHNNKLYIGTNQGLFYKNLNSADKFEFVPNTKGQVWSLFTFQDTLFCGHDSGTYVVNGAIANLIFSGSGTWKFEPYGGNNNYILQGNYNGISVLEKRNNKWVFKNKIQGFDYSSKHFEIIGKNDVYVSHEYKGVYKFTIDNLISKATNILKFKNPKKGKNACLVKYNNFIYYASKEGVFKLNNTTKTFIKDKSLSSMYQNDEYVTGKMIVDNSNKLWFFTKNYIHYYSYGKLSTELKKNSLPIPSSLTNSMPGYENILQLENNKYLIGTTDGFYILKNDDFKFTNYKVSIMRIANTIGNSKPINIPINGEVKLSHDQNNLTFYFTVPEYDKYINAEYQYKLDGFTDEWSEWSFNSQVVFKNLPAGDYTFSVRAKVANSITDNIATFSFEIQKPWYASTLAKLLYFVLLIILGFYIHKFYTQYHEKRHQKIIAENNILLELKELENEQKIMKIKNEQLIQDVDKKNKELAVSTMNLIKKTELLNIIKSDLKNSSDSTTNRSIKSVITTINRNVKEENTWNVFKEAFDSADNNFLKKVKESHPILTPNDLRLCAYLRLNLSSKEIAPLLNISVRSIEIKRYRLRKKMNLPHEMGLVEYLLAI</sequence>
<dbReference type="RefSeq" id="WP_309532768.1">
    <property type="nucleotide sequence ID" value="NZ_CP133721.1"/>
</dbReference>
<dbReference type="SUPFAM" id="SSF63829">
    <property type="entry name" value="Calcium-dependent phosphotriesterase"/>
    <property type="match status" value="1"/>
</dbReference>
<evidence type="ECO:0000256" key="1">
    <source>
        <dbReference type="SAM" id="Phobius"/>
    </source>
</evidence>
<evidence type="ECO:0000313" key="3">
    <source>
        <dbReference type="EMBL" id="WMW78464.1"/>
    </source>
</evidence>
<dbReference type="InterPro" id="IPR013783">
    <property type="entry name" value="Ig-like_fold"/>
</dbReference>
<dbReference type="EMBL" id="CP133721">
    <property type="protein sequence ID" value="WMW78464.1"/>
    <property type="molecule type" value="Genomic_DNA"/>
</dbReference>
<keyword evidence="1" id="KW-1133">Transmembrane helix</keyword>
<dbReference type="SUPFAM" id="SSF46894">
    <property type="entry name" value="C-terminal effector domain of the bipartite response regulators"/>
    <property type="match status" value="1"/>
</dbReference>
<feature type="domain" description="HTH luxR-type" evidence="2">
    <location>
        <begin position="877"/>
        <end position="934"/>
    </location>
</feature>
<dbReference type="Proteomes" id="UP001180481">
    <property type="component" value="Chromosome"/>
</dbReference>